<evidence type="ECO:0000313" key="1">
    <source>
        <dbReference type="EMBL" id="MBP1045269.1"/>
    </source>
</evidence>
<name>A0ABS4CF52_9ENTE</name>
<dbReference type="RefSeq" id="WP_209556042.1">
    <property type="nucleotide sequence ID" value="NZ_JAEDXU010000001.1"/>
</dbReference>
<comment type="caution">
    <text evidence="1">The sequence shown here is derived from an EMBL/GenBank/DDBJ whole genome shotgun (WGS) entry which is preliminary data.</text>
</comment>
<evidence type="ECO:0000313" key="2">
    <source>
        <dbReference type="Proteomes" id="UP000673375"/>
    </source>
</evidence>
<organism evidence="1 2">
    <name type="scientific">Enterococcus larvae</name>
    <dbReference type="NCBI Taxonomy" id="2794352"/>
    <lineage>
        <taxon>Bacteria</taxon>
        <taxon>Bacillati</taxon>
        <taxon>Bacillota</taxon>
        <taxon>Bacilli</taxon>
        <taxon>Lactobacillales</taxon>
        <taxon>Enterococcaceae</taxon>
        <taxon>Enterococcus</taxon>
    </lineage>
</organism>
<reference evidence="1 2" key="1">
    <citation type="submission" date="2020-12" db="EMBL/GenBank/DDBJ databases">
        <title>Vagococcus allomyrinae sp. nov. and Enterococcus lavae sp. nov., isolated from the larvae of Allomyrina dichotoma.</title>
        <authorList>
            <person name="Lee S.D."/>
        </authorList>
    </citation>
    <scope>NUCLEOTIDE SEQUENCE [LARGE SCALE GENOMIC DNA]</scope>
    <source>
        <strain evidence="1 2">BWM-S5</strain>
    </source>
</reference>
<protein>
    <submittedName>
        <fullName evidence="1">Phage tail protein</fullName>
    </submittedName>
</protein>
<sequence length="196" mass="21707">MTTVIETFYPVDIANVSVKFSSSELAESFGCTGVLTGETEMRTVSAKCGALTLEEKSLPIKMTGTITSFVKMGIYRKLFGIKNEGLKPGVYAYRLDSKGEEFTLTADILDDFNEVTKIIAFPKANTSTGLTFTIDKSNDEVAMMEISFTALPDKAKAFYYEGLIEEMDDPETVEKWRKDFSYDLVADIEAPLEGSE</sequence>
<dbReference type="Proteomes" id="UP000673375">
    <property type="component" value="Unassembled WGS sequence"/>
</dbReference>
<dbReference type="EMBL" id="JAEDXU010000001">
    <property type="protein sequence ID" value="MBP1045269.1"/>
    <property type="molecule type" value="Genomic_DNA"/>
</dbReference>
<accession>A0ABS4CF52</accession>
<keyword evidence="2" id="KW-1185">Reference proteome</keyword>
<proteinExistence type="predicted"/>
<gene>
    <name evidence="1" type="ORF">I6N96_03195</name>
</gene>